<dbReference type="GO" id="GO:0005975">
    <property type="term" value="P:carbohydrate metabolic process"/>
    <property type="evidence" value="ECO:0007669"/>
    <property type="project" value="InterPro"/>
</dbReference>
<feature type="compositionally biased region" description="Basic and acidic residues" evidence="2">
    <location>
        <begin position="69"/>
        <end position="78"/>
    </location>
</feature>
<feature type="compositionally biased region" description="Low complexity" evidence="2">
    <location>
        <begin position="53"/>
        <end position="68"/>
    </location>
</feature>
<feature type="region of interest" description="Disordered" evidence="2">
    <location>
        <begin position="188"/>
        <end position="284"/>
    </location>
</feature>
<dbReference type="InterPro" id="IPR050546">
    <property type="entry name" value="Glycosyl_Hydrlase_16"/>
</dbReference>
<evidence type="ECO:0000313" key="5">
    <source>
        <dbReference type="Proteomes" id="UP000198341"/>
    </source>
</evidence>
<dbReference type="SUPFAM" id="SSF49899">
    <property type="entry name" value="Concanavalin A-like lectins/glucanases"/>
    <property type="match status" value="1"/>
</dbReference>
<protein>
    <recommendedName>
        <fullName evidence="3">GH16 domain-containing protein</fullName>
    </recommendedName>
</protein>
<dbReference type="InterPro" id="IPR000757">
    <property type="entry name" value="Beta-glucanase-like"/>
</dbReference>
<evidence type="ECO:0000313" key="4">
    <source>
        <dbReference type="EMBL" id="CCO17350.1"/>
    </source>
</evidence>
<gene>
    <name evidence="4" type="ORF">Bathy06g01990</name>
</gene>
<feature type="compositionally biased region" description="Low complexity" evidence="2">
    <location>
        <begin position="243"/>
        <end position="257"/>
    </location>
</feature>
<dbReference type="PANTHER" id="PTHR10963:SF55">
    <property type="entry name" value="GLYCOSIDE HYDROLASE FAMILY 16 PROTEIN"/>
    <property type="match status" value="1"/>
</dbReference>
<dbReference type="OrthoDB" id="527711at2759"/>
<evidence type="ECO:0000256" key="1">
    <source>
        <dbReference type="ARBA" id="ARBA00006865"/>
    </source>
</evidence>
<dbReference type="GO" id="GO:0004553">
    <property type="term" value="F:hydrolase activity, hydrolyzing O-glycosyl compounds"/>
    <property type="evidence" value="ECO:0007669"/>
    <property type="project" value="InterPro"/>
</dbReference>
<name>K8EY00_9CHLO</name>
<dbReference type="Pfam" id="PF00722">
    <property type="entry name" value="Glyco_hydro_16"/>
    <property type="match status" value="1"/>
</dbReference>
<proteinExistence type="inferred from homology"/>
<dbReference type="Proteomes" id="UP000198341">
    <property type="component" value="Chromosome 6"/>
</dbReference>
<sequence>MNQMGEGNHRGVATTGGGVTIKRKETNDENEYEQLKTRFIDAKNVPIWEEPTESSLVQSSVSSTSSRGQRSEASERREAQKFNFIGNAMKMATKEKDVDAVISSYLTKKSAESGSLPISSLVEEEQRLGVPGLMETLIGKREETEIERKSRFPEHVFGATRNVEKNQKTRDGWELTFSDEFDLDYLDLEKWTPRNGAPTSRRGVGGVVGKPGVENSANEFNAMSQLGASKSHHGSNSGGGGSSDSSRSGESSDIISGGERRRNGQKSRAAASTSGKGSFLGEQEEETVDKETWFHERNCKVVDGALVIASRKTVGKYDKPKNFDDDNDDNGVFLDIPGAQKFSESEFPFESCYIDSSKAFSQVYGRYEVRARLPGLSYDPNDKDTCAGVFPRIELLPDPDKTVPKDACWPRGGDIRVAQAFGQGRGGPGAKIGAVESGFHFMPSGATCGVDGYVVDRTRPFELMNQVEKSEYLAMNSSASSSASATSSSRLGEEEKIKFNADWAREFHVFAVEWDKESLRFFIDDVFTHEVNAYSAPMIPRWPFFVGIGTSVSPYGVLEALKNCEQDDQFAIIDYVRVYSKKSPHEVINNEVYFFWLFAVIVLPTLATMYCSAKYLIRQVIREDLFGADEKGSGNFGDGSSNVGGGNSMESGGNGDHHLGMSGKVKGVAFESLSDEKRRRRRLLRKLKREMGVVDSITVGTTEPLLTKILHEKEEIAKARVERAFKDEGAINNGAAEGLEDDSYRKYSKQPKMQKETKNVGGVTLRLPDITPKRGGMQSTYFSETSDFTTEAEGVGSGDNRHHRSSGGVSSDSGSGGQRQYGSGEL</sequence>
<evidence type="ECO:0000256" key="2">
    <source>
        <dbReference type="SAM" id="MobiDB-lite"/>
    </source>
</evidence>
<feature type="region of interest" description="Disordered" evidence="2">
    <location>
        <begin position="1"/>
        <end position="31"/>
    </location>
</feature>
<dbReference type="Gene3D" id="2.60.120.200">
    <property type="match status" value="1"/>
</dbReference>
<comment type="similarity">
    <text evidence="1">Belongs to the glycosyl hydrolase 16 family.</text>
</comment>
<keyword evidence="5" id="KW-1185">Reference proteome</keyword>
<dbReference type="STRING" id="41875.K8EY00"/>
<feature type="region of interest" description="Disordered" evidence="2">
    <location>
        <begin position="636"/>
        <end position="658"/>
    </location>
</feature>
<dbReference type="GeneID" id="19015179"/>
<feature type="compositionally biased region" description="Gly residues" evidence="2">
    <location>
        <begin position="814"/>
        <end position="826"/>
    </location>
</feature>
<feature type="compositionally biased region" description="Gly residues" evidence="2">
    <location>
        <begin position="636"/>
        <end position="647"/>
    </location>
</feature>
<feature type="region of interest" description="Disordered" evidence="2">
    <location>
        <begin position="50"/>
        <end position="78"/>
    </location>
</feature>
<feature type="compositionally biased region" description="Basic and acidic residues" evidence="2">
    <location>
        <begin position="22"/>
        <end position="31"/>
    </location>
</feature>
<dbReference type="PANTHER" id="PTHR10963">
    <property type="entry name" value="GLYCOSYL HYDROLASE-RELATED"/>
    <property type="match status" value="1"/>
</dbReference>
<dbReference type="eggNOG" id="ENOG502S6SN">
    <property type="taxonomic scope" value="Eukaryota"/>
</dbReference>
<feature type="domain" description="GH16" evidence="3">
    <location>
        <begin position="146"/>
        <end position="584"/>
    </location>
</feature>
<feature type="compositionally biased region" description="Polar residues" evidence="2">
    <location>
        <begin position="777"/>
        <end position="789"/>
    </location>
</feature>
<dbReference type="AlphaFoldDB" id="K8EY00"/>
<feature type="compositionally biased region" description="Polar residues" evidence="2">
    <location>
        <begin position="215"/>
        <end position="228"/>
    </location>
</feature>
<reference evidence="4 5" key="1">
    <citation type="submission" date="2011-10" db="EMBL/GenBank/DDBJ databases">
        <authorList>
            <person name="Genoscope - CEA"/>
        </authorList>
    </citation>
    <scope>NUCLEOTIDE SEQUENCE [LARGE SCALE GENOMIC DNA]</scope>
    <source>
        <strain evidence="4 5">RCC 1105</strain>
    </source>
</reference>
<dbReference type="InterPro" id="IPR013320">
    <property type="entry name" value="ConA-like_dom_sf"/>
</dbReference>
<organism evidence="4 5">
    <name type="scientific">Bathycoccus prasinos</name>
    <dbReference type="NCBI Taxonomy" id="41875"/>
    <lineage>
        <taxon>Eukaryota</taxon>
        <taxon>Viridiplantae</taxon>
        <taxon>Chlorophyta</taxon>
        <taxon>Mamiellophyceae</taxon>
        <taxon>Mamiellales</taxon>
        <taxon>Bathycoccaceae</taxon>
        <taxon>Bathycoccus</taxon>
    </lineage>
</organism>
<accession>K8EY00</accession>
<dbReference type="EMBL" id="FO082273">
    <property type="protein sequence ID" value="CCO17350.1"/>
    <property type="molecule type" value="Genomic_DNA"/>
</dbReference>
<evidence type="ECO:0000259" key="3">
    <source>
        <dbReference type="PROSITE" id="PS51762"/>
    </source>
</evidence>
<dbReference type="RefSeq" id="XP_007512750.1">
    <property type="nucleotide sequence ID" value="XM_007512688.1"/>
</dbReference>
<dbReference type="PROSITE" id="PS51762">
    <property type="entry name" value="GH16_2"/>
    <property type="match status" value="1"/>
</dbReference>
<feature type="region of interest" description="Disordered" evidence="2">
    <location>
        <begin position="768"/>
        <end position="826"/>
    </location>
</feature>
<dbReference type="KEGG" id="bpg:Bathy06g01990"/>